<dbReference type="RefSeq" id="WP_053949800.1">
    <property type="nucleotide sequence ID" value="NZ_BAABVV010000040.1"/>
</dbReference>
<keyword evidence="2" id="KW-1185">Reference proteome</keyword>
<evidence type="ECO:0000313" key="1">
    <source>
        <dbReference type="EMBL" id="GAA6114918.1"/>
    </source>
</evidence>
<evidence type="ECO:0000313" key="2">
    <source>
        <dbReference type="Proteomes" id="UP001438112"/>
    </source>
</evidence>
<comment type="caution">
    <text evidence="1">The sequence shown here is derived from an EMBL/GenBank/DDBJ whole genome shotgun (WGS) entry which is preliminary data.</text>
</comment>
<accession>A0ABP9ZJC9</accession>
<protein>
    <submittedName>
        <fullName evidence="1">Uncharacterized protein</fullName>
    </submittedName>
</protein>
<dbReference type="Proteomes" id="UP001438112">
    <property type="component" value="Unassembled WGS sequence"/>
</dbReference>
<reference evidence="1 2" key="1">
    <citation type="submission" date="2024-03" db="EMBL/GenBank/DDBJ databases">
        <title>Inconsistent identification of Apilactobacillus kunkeei-related strains obtained by well-developed overall genome related indices.</title>
        <authorList>
            <person name="Maeno S."/>
            <person name="Endo A."/>
        </authorList>
    </citation>
    <scope>NUCLEOTIDE SEQUENCE [LARGE SCALE GENOMIC DNA]</scope>
    <source>
        <strain evidence="1 2">20H-10</strain>
    </source>
</reference>
<gene>
    <name evidence="1" type="ORF">AP20H10_12810</name>
</gene>
<sequence>MDQLITVLERHKNLIKVKCRGEFGYFFPTTNLVNKEAKVESFVDAENLLKEFLNRQNDELIMVPRFFDFEQNIFTIQGVSKTDIQKGLDGDLGTFDIDPDGNIKKQAE</sequence>
<proteinExistence type="predicted"/>
<organism evidence="1 2">
    <name type="scientific">Apilactobacillus apinorum</name>
    <dbReference type="NCBI Taxonomy" id="1218495"/>
    <lineage>
        <taxon>Bacteria</taxon>
        <taxon>Bacillati</taxon>
        <taxon>Bacillota</taxon>
        <taxon>Bacilli</taxon>
        <taxon>Lactobacillales</taxon>
        <taxon>Lactobacillaceae</taxon>
        <taxon>Apilactobacillus</taxon>
    </lineage>
</organism>
<name>A0ABP9ZJC9_9LACO</name>
<dbReference type="EMBL" id="BAABVV010000040">
    <property type="protein sequence ID" value="GAA6114918.1"/>
    <property type="molecule type" value="Genomic_DNA"/>
</dbReference>